<organism evidence="9 10">
    <name type="scientific">Helicobacter enhydrae</name>
    <dbReference type="NCBI Taxonomy" id="222136"/>
    <lineage>
        <taxon>Bacteria</taxon>
        <taxon>Pseudomonadati</taxon>
        <taxon>Campylobacterota</taxon>
        <taxon>Epsilonproteobacteria</taxon>
        <taxon>Campylobacterales</taxon>
        <taxon>Helicobacteraceae</taxon>
        <taxon>Helicobacter</taxon>
    </lineage>
</organism>
<evidence type="ECO:0000256" key="4">
    <source>
        <dbReference type="ARBA" id="ARBA00022960"/>
    </source>
</evidence>
<dbReference type="PROSITE" id="PS52029">
    <property type="entry name" value="LD_TPASE"/>
    <property type="match status" value="1"/>
</dbReference>
<dbReference type="OrthoDB" id="9809748at2"/>
<keyword evidence="4 7" id="KW-0133">Cell shape</keyword>
<keyword evidence="3" id="KW-0808">Transferase</keyword>
<evidence type="ECO:0000313" key="9">
    <source>
        <dbReference type="EMBL" id="ANV98711.1"/>
    </source>
</evidence>
<dbReference type="SUPFAM" id="SSF141523">
    <property type="entry name" value="L,D-transpeptidase catalytic domain-like"/>
    <property type="match status" value="1"/>
</dbReference>
<dbReference type="EMBL" id="CP016503">
    <property type="protein sequence ID" value="ANV98711.1"/>
    <property type="molecule type" value="Genomic_DNA"/>
</dbReference>
<dbReference type="CDD" id="cd16913">
    <property type="entry name" value="YkuD_like"/>
    <property type="match status" value="1"/>
</dbReference>
<dbReference type="UniPathway" id="UPA00219"/>
<dbReference type="AlphaFoldDB" id="A0A1B1U7K5"/>
<name>A0A1B1U7K5_9HELI</name>
<sequence>MFSLLCLLSANTIHADDFATQNLLKIVNDYRQARLDRVDQNIQELLEQKEYWINALSLQDTQFGYYEKIEYIFVSNKSKPDLSLYRFDYGKLTQIGESDALVGSGSGEKKTSGDLTTPLGVYDLTNKLTKLDQYYGPMAFVTSYPNAYDKSLKRTGYGIWIHGMPLNGNRDELNTKGCIAIENEIIKKYEKYINPDQTILIVYENTYTPPSNQELASILSELYRWKNAWQKNDYERYMSFYSPDFRKSNGTNYEKYAKYKARIFAKKESKSIRLLNINVIPYPNEDNEKIFRITFEQKYNAYKKDKLSYSSDSQKEIYLTLKPNGKIAILLEE</sequence>
<evidence type="ECO:0000313" key="10">
    <source>
        <dbReference type="Proteomes" id="UP000092884"/>
    </source>
</evidence>
<reference evidence="10" key="1">
    <citation type="submission" date="2016-07" db="EMBL/GenBank/DDBJ databases">
        <authorList>
            <person name="Florea S."/>
            <person name="Webb J.S."/>
            <person name="Jaromczyk J."/>
            <person name="Schardl C.L."/>
        </authorList>
    </citation>
    <scope>NUCLEOTIDE SEQUENCE [LARGE SCALE GENOMIC DNA]</scope>
    <source>
        <strain evidence="10">MIT 01-6242</strain>
    </source>
</reference>
<keyword evidence="10" id="KW-1185">Reference proteome</keyword>
<dbReference type="InterPro" id="IPR056203">
    <property type="entry name" value="Cds6_C"/>
</dbReference>
<dbReference type="InterPro" id="IPR038063">
    <property type="entry name" value="Transpep_catalytic_dom"/>
</dbReference>
<feature type="active site" description="Proton donor/acceptor" evidence="7">
    <location>
        <position position="162"/>
    </location>
</feature>
<keyword evidence="5 7" id="KW-0573">Peptidoglycan synthesis</keyword>
<dbReference type="GO" id="GO:0016740">
    <property type="term" value="F:transferase activity"/>
    <property type="evidence" value="ECO:0007669"/>
    <property type="project" value="UniProtKB-KW"/>
</dbReference>
<dbReference type="GO" id="GO:0009252">
    <property type="term" value="P:peptidoglycan biosynthetic process"/>
    <property type="evidence" value="ECO:0007669"/>
    <property type="project" value="UniProtKB-UniPathway"/>
</dbReference>
<evidence type="ECO:0000256" key="2">
    <source>
        <dbReference type="ARBA" id="ARBA00005992"/>
    </source>
</evidence>
<evidence type="ECO:0000256" key="5">
    <source>
        <dbReference type="ARBA" id="ARBA00022984"/>
    </source>
</evidence>
<dbReference type="Proteomes" id="UP000092884">
    <property type="component" value="Chromosome"/>
</dbReference>
<dbReference type="SUPFAM" id="SSF54427">
    <property type="entry name" value="NTF2-like"/>
    <property type="match status" value="1"/>
</dbReference>
<evidence type="ECO:0000259" key="8">
    <source>
        <dbReference type="PROSITE" id="PS52029"/>
    </source>
</evidence>
<dbReference type="STRING" id="222136.BBW65_00930"/>
<keyword evidence="6 7" id="KW-0961">Cell wall biogenesis/degradation</keyword>
<dbReference type="Pfam" id="PF24125">
    <property type="entry name" value="Cds6_C"/>
    <property type="match status" value="1"/>
</dbReference>
<gene>
    <name evidence="9" type="ORF">BBW65_00930</name>
</gene>
<protein>
    <submittedName>
        <fullName evidence="9">Peptidase</fullName>
    </submittedName>
</protein>
<dbReference type="GO" id="GO:0071555">
    <property type="term" value="P:cell wall organization"/>
    <property type="evidence" value="ECO:0007669"/>
    <property type="project" value="UniProtKB-UniRule"/>
</dbReference>
<dbReference type="Pfam" id="PF03734">
    <property type="entry name" value="YkuD"/>
    <property type="match status" value="1"/>
</dbReference>
<comment type="pathway">
    <text evidence="1 7">Cell wall biogenesis; peptidoglycan biosynthesis.</text>
</comment>
<dbReference type="InterPro" id="IPR005490">
    <property type="entry name" value="LD_TPept_cat_dom"/>
</dbReference>
<evidence type="ECO:0000256" key="7">
    <source>
        <dbReference type="PROSITE-ProRule" id="PRU01373"/>
    </source>
</evidence>
<dbReference type="GO" id="GO:0004180">
    <property type="term" value="F:carboxypeptidase activity"/>
    <property type="evidence" value="ECO:0007669"/>
    <property type="project" value="UniProtKB-ARBA"/>
</dbReference>
<feature type="domain" description="L,D-TPase catalytic" evidence="8">
    <location>
        <begin position="71"/>
        <end position="203"/>
    </location>
</feature>
<dbReference type="InterPro" id="IPR032710">
    <property type="entry name" value="NTF2-like_dom_sf"/>
</dbReference>
<evidence type="ECO:0000256" key="3">
    <source>
        <dbReference type="ARBA" id="ARBA00022679"/>
    </source>
</evidence>
<dbReference type="GO" id="GO:0008360">
    <property type="term" value="P:regulation of cell shape"/>
    <property type="evidence" value="ECO:0007669"/>
    <property type="project" value="UniProtKB-UniRule"/>
</dbReference>
<dbReference type="PANTHER" id="PTHR36699">
    <property type="entry name" value="LD-TRANSPEPTIDASE"/>
    <property type="match status" value="1"/>
</dbReference>
<feature type="active site" description="Nucleophile" evidence="7">
    <location>
        <position position="178"/>
    </location>
</feature>
<accession>A0A1B1U7K5</accession>
<comment type="similarity">
    <text evidence="2">Belongs to the YkuD family.</text>
</comment>
<dbReference type="Gene3D" id="2.40.440.10">
    <property type="entry name" value="L,D-transpeptidase catalytic domain-like"/>
    <property type="match status" value="1"/>
</dbReference>
<evidence type="ECO:0000256" key="1">
    <source>
        <dbReference type="ARBA" id="ARBA00004752"/>
    </source>
</evidence>
<dbReference type="PANTHER" id="PTHR36699:SF1">
    <property type="entry name" value="L,D-TRANSPEPTIDASE YAFK-RELATED"/>
    <property type="match status" value="1"/>
</dbReference>
<evidence type="ECO:0000256" key="6">
    <source>
        <dbReference type="ARBA" id="ARBA00023316"/>
    </source>
</evidence>
<proteinExistence type="inferred from homology"/>
<dbReference type="KEGG" id="het:BBW65_00930"/>